<name>A0A814SNV5_9BILA</name>
<feature type="region of interest" description="Disordered" evidence="1">
    <location>
        <begin position="183"/>
        <end position="219"/>
    </location>
</feature>
<evidence type="ECO:0000313" key="3">
    <source>
        <dbReference type="EMBL" id="CAF1150281.1"/>
    </source>
</evidence>
<feature type="compositionally biased region" description="Low complexity" evidence="1">
    <location>
        <begin position="189"/>
        <end position="219"/>
    </location>
</feature>
<dbReference type="Pfam" id="PF03184">
    <property type="entry name" value="DDE_1"/>
    <property type="match status" value="1"/>
</dbReference>
<dbReference type="OrthoDB" id="2162928at2759"/>
<dbReference type="EMBL" id="CAJNOC010011804">
    <property type="protein sequence ID" value="CAF1150281.1"/>
    <property type="molecule type" value="Genomic_DNA"/>
</dbReference>
<proteinExistence type="predicted"/>
<protein>
    <recommendedName>
        <fullName evidence="2">DDE-1 domain-containing protein</fullName>
    </recommendedName>
</protein>
<evidence type="ECO:0000256" key="1">
    <source>
        <dbReference type="SAM" id="MobiDB-lite"/>
    </source>
</evidence>
<gene>
    <name evidence="3" type="ORF">OXX778_LOCUS23261</name>
</gene>
<organism evidence="3 4">
    <name type="scientific">Brachionus calyciflorus</name>
    <dbReference type="NCBI Taxonomy" id="104777"/>
    <lineage>
        <taxon>Eukaryota</taxon>
        <taxon>Metazoa</taxon>
        <taxon>Spiralia</taxon>
        <taxon>Gnathifera</taxon>
        <taxon>Rotifera</taxon>
        <taxon>Eurotatoria</taxon>
        <taxon>Monogononta</taxon>
        <taxon>Pseudotrocha</taxon>
        <taxon>Ploima</taxon>
        <taxon>Brachionidae</taxon>
        <taxon>Brachionus</taxon>
    </lineage>
</organism>
<reference evidence="3" key="1">
    <citation type="submission" date="2021-02" db="EMBL/GenBank/DDBJ databases">
        <authorList>
            <person name="Nowell W R."/>
        </authorList>
    </citation>
    <scope>NUCLEOTIDE SEQUENCE</scope>
    <source>
        <strain evidence="3">Ploen Becks lab</strain>
    </source>
</reference>
<evidence type="ECO:0000313" key="4">
    <source>
        <dbReference type="Proteomes" id="UP000663879"/>
    </source>
</evidence>
<evidence type="ECO:0000259" key="2">
    <source>
        <dbReference type="Pfam" id="PF03184"/>
    </source>
</evidence>
<dbReference type="InterPro" id="IPR004875">
    <property type="entry name" value="DDE_SF_endonuclease_dom"/>
</dbReference>
<comment type="caution">
    <text evidence="3">The sequence shown here is derived from an EMBL/GenBank/DDBJ whole genome shotgun (WGS) entry which is preliminary data.</text>
</comment>
<accession>A0A814SNV5</accession>
<feature type="domain" description="DDE-1" evidence="2">
    <location>
        <begin position="4"/>
        <end position="132"/>
    </location>
</feature>
<dbReference type="AlphaFoldDB" id="A0A814SNV5"/>
<sequence>KIGATFDEDIVQNYILKVLVPDRLKKDLQNTKLFLDSARCHMTVKVKSTLSENYIDPVFIPPRLTNLLQPADVSWFASFKKEYNAKWNKWFIEEERTYTKYGNPKSPGYSRCIQWLSEIWHEFSSDQIIKSFSSCGIMDQFNLHSALSCMLKSNTIITDYIDEIDDSDDIDSFETNDNNLFEHETNTLSSVSPQASYSPSPQTQPESSVSPQASYSPSP</sequence>
<dbReference type="GO" id="GO:0003676">
    <property type="term" value="F:nucleic acid binding"/>
    <property type="evidence" value="ECO:0007669"/>
    <property type="project" value="InterPro"/>
</dbReference>
<keyword evidence="4" id="KW-1185">Reference proteome</keyword>
<feature type="non-terminal residue" evidence="3">
    <location>
        <position position="1"/>
    </location>
</feature>
<dbReference type="Proteomes" id="UP000663879">
    <property type="component" value="Unassembled WGS sequence"/>
</dbReference>